<feature type="domain" description="Rhodopsin" evidence="8">
    <location>
        <begin position="36"/>
        <end position="284"/>
    </location>
</feature>
<evidence type="ECO:0000256" key="2">
    <source>
        <dbReference type="ARBA" id="ARBA00022692"/>
    </source>
</evidence>
<evidence type="ECO:0000313" key="9">
    <source>
        <dbReference type="EMBL" id="KAJ9602386.1"/>
    </source>
</evidence>
<feature type="compositionally biased region" description="Polar residues" evidence="6">
    <location>
        <begin position="323"/>
        <end position="340"/>
    </location>
</feature>
<feature type="transmembrane region" description="Helical" evidence="7">
    <location>
        <begin position="191"/>
        <end position="214"/>
    </location>
</feature>
<feature type="transmembrane region" description="Helical" evidence="7">
    <location>
        <begin position="149"/>
        <end position="171"/>
    </location>
</feature>
<evidence type="ECO:0000313" key="10">
    <source>
        <dbReference type="Proteomes" id="UP001172673"/>
    </source>
</evidence>
<evidence type="ECO:0000259" key="8">
    <source>
        <dbReference type="Pfam" id="PF20684"/>
    </source>
</evidence>
<keyword evidence="4 7" id="KW-0472">Membrane</keyword>
<comment type="caution">
    <text evidence="9">The sequence shown here is derived from an EMBL/GenBank/DDBJ whole genome shotgun (WGS) entry which is preliminary data.</text>
</comment>
<evidence type="ECO:0000256" key="6">
    <source>
        <dbReference type="SAM" id="MobiDB-lite"/>
    </source>
</evidence>
<gene>
    <name evidence="9" type="ORF">H2200_013241</name>
</gene>
<feature type="transmembrane region" description="Helical" evidence="7">
    <location>
        <begin position="226"/>
        <end position="247"/>
    </location>
</feature>
<dbReference type="Proteomes" id="UP001172673">
    <property type="component" value="Unassembled WGS sequence"/>
</dbReference>
<feature type="transmembrane region" description="Helical" evidence="7">
    <location>
        <begin position="118"/>
        <end position="137"/>
    </location>
</feature>
<dbReference type="InterPro" id="IPR049326">
    <property type="entry name" value="Rhodopsin_dom_fungi"/>
</dbReference>
<keyword evidence="2 7" id="KW-0812">Transmembrane</keyword>
<dbReference type="AlphaFoldDB" id="A0AA38WWF3"/>
<feature type="compositionally biased region" description="Polar residues" evidence="6">
    <location>
        <begin position="291"/>
        <end position="305"/>
    </location>
</feature>
<keyword evidence="10" id="KW-1185">Reference proteome</keyword>
<proteinExistence type="inferred from homology"/>
<comment type="subcellular location">
    <subcellularLocation>
        <location evidence="1">Membrane</location>
        <topology evidence="1">Multi-pass membrane protein</topology>
    </subcellularLocation>
</comment>
<dbReference type="EMBL" id="JAPDRK010000027">
    <property type="protein sequence ID" value="KAJ9602386.1"/>
    <property type="molecule type" value="Genomic_DNA"/>
</dbReference>
<feature type="region of interest" description="Disordered" evidence="6">
    <location>
        <begin position="291"/>
        <end position="340"/>
    </location>
</feature>
<feature type="transmembrane region" description="Helical" evidence="7">
    <location>
        <begin position="259"/>
        <end position="283"/>
    </location>
</feature>
<dbReference type="GO" id="GO:0016020">
    <property type="term" value="C:membrane"/>
    <property type="evidence" value="ECO:0007669"/>
    <property type="project" value="UniProtKB-SubCell"/>
</dbReference>
<keyword evidence="3 7" id="KW-1133">Transmembrane helix</keyword>
<dbReference type="PANTHER" id="PTHR33048:SF64">
    <property type="entry name" value="INTEGRAL MEMBRANE PROTEIN"/>
    <property type="match status" value="1"/>
</dbReference>
<protein>
    <recommendedName>
        <fullName evidence="8">Rhodopsin domain-containing protein</fullName>
    </recommendedName>
</protein>
<sequence>MGWVHNLHDPNAVTRAPRLIAICAVFSGFALLAIVLRFYVRLRSKRNPWYDDYATLFSAILGAAYSGVAVAQTRWGQGLESEYFPLENAIPFSKVTGPEREEMLLDANNNLQVQYAGGPIYTLAVLGFKLSLLASYLRIVGFNRTYATVIYVTMVACTCNQIIFTFLITFACSPVAKQWDPSIPGHCIHTVQSYYGTSLGFDVLIIAIPIPILLKLKLNKRQKIGLIGVFCLGFFITVIQIIRIFTIKSLKTYTDSESIVIWSAVEINLGVIICCIPTFAPLFRTFSQKVSSGHSNSRTRGQSGSKYLRGQSHPRESFHHLDSSSTGKNMRNGGDTFSNKTAITSANAHELKPIQERDGTNRNAYGYVARTWSSNVNRGGREEVEREGSEEFIIPHDANGKITATTEVTVEREDKY</sequence>
<comment type="similarity">
    <text evidence="5">Belongs to the SAT4 family.</text>
</comment>
<feature type="transmembrane region" description="Helical" evidence="7">
    <location>
        <begin position="19"/>
        <end position="40"/>
    </location>
</feature>
<dbReference type="Pfam" id="PF20684">
    <property type="entry name" value="Fung_rhodopsin"/>
    <property type="match status" value="1"/>
</dbReference>
<evidence type="ECO:0000256" key="4">
    <source>
        <dbReference type="ARBA" id="ARBA00023136"/>
    </source>
</evidence>
<reference evidence="9" key="1">
    <citation type="submission" date="2022-10" db="EMBL/GenBank/DDBJ databases">
        <title>Culturing micro-colonial fungi from biological soil crusts in the Mojave desert and describing Neophaeococcomyces mojavensis, and introducing the new genera and species Taxawa tesnikishii.</title>
        <authorList>
            <person name="Kurbessoian T."/>
            <person name="Stajich J.E."/>
        </authorList>
    </citation>
    <scope>NUCLEOTIDE SEQUENCE</scope>
    <source>
        <strain evidence="9">TK_41</strain>
    </source>
</reference>
<accession>A0AA38WWF3</accession>
<organism evidence="9 10">
    <name type="scientific">Cladophialophora chaetospira</name>
    <dbReference type="NCBI Taxonomy" id="386627"/>
    <lineage>
        <taxon>Eukaryota</taxon>
        <taxon>Fungi</taxon>
        <taxon>Dikarya</taxon>
        <taxon>Ascomycota</taxon>
        <taxon>Pezizomycotina</taxon>
        <taxon>Eurotiomycetes</taxon>
        <taxon>Chaetothyriomycetidae</taxon>
        <taxon>Chaetothyriales</taxon>
        <taxon>Herpotrichiellaceae</taxon>
        <taxon>Cladophialophora</taxon>
    </lineage>
</organism>
<evidence type="ECO:0000256" key="1">
    <source>
        <dbReference type="ARBA" id="ARBA00004141"/>
    </source>
</evidence>
<feature type="transmembrane region" description="Helical" evidence="7">
    <location>
        <begin position="52"/>
        <end position="71"/>
    </location>
</feature>
<evidence type="ECO:0000256" key="3">
    <source>
        <dbReference type="ARBA" id="ARBA00022989"/>
    </source>
</evidence>
<dbReference type="InterPro" id="IPR052337">
    <property type="entry name" value="SAT4-like"/>
</dbReference>
<evidence type="ECO:0000256" key="5">
    <source>
        <dbReference type="ARBA" id="ARBA00038359"/>
    </source>
</evidence>
<feature type="compositionally biased region" description="Basic and acidic residues" evidence="6">
    <location>
        <begin position="313"/>
        <end position="322"/>
    </location>
</feature>
<evidence type="ECO:0000256" key="7">
    <source>
        <dbReference type="SAM" id="Phobius"/>
    </source>
</evidence>
<name>A0AA38WWF3_9EURO</name>
<dbReference type="PANTHER" id="PTHR33048">
    <property type="entry name" value="PTH11-LIKE INTEGRAL MEMBRANE PROTEIN (AFU_ORTHOLOGUE AFUA_5G11245)"/>
    <property type="match status" value="1"/>
</dbReference>